<dbReference type="AlphaFoldDB" id="W9L8B0"/>
<name>W9L8B0_FUSOX</name>
<protein>
    <submittedName>
        <fullName evidence="1">Uncharacterized protein</fullName>
    </submittedName>
</protein>
<dbReference type="VEuPathDB" id="FungiDB:FOZG_00350"/>
<evidence type="ECO:0000313" key="1">
    <source>
        <dbReference type="EMBL" id="EWZ49423.1"/>
    </source>
</evidence>
<organism evidence="1">
    <name type="scientific">Fusarium oxysporum Fo47</name>
    <dbReference type="NCBI Taxonomy" id="660027"/>
    <lineage>
        <taxon>Eukaryota</taxon>
        <taxon>Fungi</taxon>
        <taxon>Dikarya</taxon>
        <taxon>Ascomycota</taxon>
        <taxon>Pezizomycotina</taxon>
        <taxon>Sordariomycetes</taxon>
        <taxon>Hypocreomycetidae</taxon>
        <taxon>Hypocreales</taxon>
        <taxon>Nectriaceae</taxon>
        <taxon>Fusarium</taxon>
        <taxon>Fusarium oxysporum species complex</taxon>
    </lineage>
</organism>
<gene>
    <name evidence="1" type="ORF">FOZG_00350</name>
</gene>
<reference evidence="1" key="1">
    <citation type="submission" date="2011-06" db="EMBL/GenBank/DDBJ databases">
        <title>The Genome Sequence of Fusarium oxysporum Fo47.</title>
        <authorList>
            <consortium name="The Broad Institute Genome Sequencing Platform"/>
            <person name="Ma L.-J."/>
            <person name="Gale L.R."/>
            <person name="Schwartz D.C."/>
            <person name="Zhou S."/>
            <person name="Corby-Kistler H."/>
            <person name="Young S.K."/>
            <person name="Zeng Q."/>
            <person name="Gargeya S."/>
            <person name="Fitzgerald M."/>
            <person name="Haas B."/>
            <person name="Abouelleil A."/>
            <person name="Alvarado L."/>
            <person name="Arachchi H.M."/>
            <person name="Berlin A."/>
            <person name="Brown A."/>
            <person name="Chapman S.B."/>
            <person name="Chen Z."/>
            <person name="Dunbar C."/>
            <person name="Freedman E."/>
            <person name="Gearin G."/>
            <person name="Gellesch M."/>
            <person name="Goldberg J."/>
            <person name="Griggs A."/>
            <person name="Gujja S."/>
            <person name="Heiman D."/>
            <person name="Howarth C."/>
            <person name="Larson L."/>
            <person name="Lui A."/>
            <person name="MacDonald P.J.P."/>
            <person name="Mehta T."/>
            <person name="Montmayeur A."/>
            <person name="Murphy C."/>
            <person name="Neiman D."/>
            <person name="Pearson M."/>
            <person name="Priest M."/>
            <person name="Roberts A."/>
            <person name="Saif S."/>
            <person name="Shea T."/>
            <person name="Shenoy N."/>
            <person name="Sisk P."/>
            <person name="Stolte C."/>
            <person name="Sykes S."/>
            <person name="Wortman J."/>
            <person name="Nusbaum C."/>
            <person name="Birren B."/>
        </authorList>
    </citation>
    <scope>NUCLEOTIDE SEQUENCE [LARGE SCALE GENOMIC DNA]</scope>
    <source>
        <strain evidence="1">Fo47</strain>
    </source>
</reference>
<dbReference type="EMBL" id="JH717896">
    <property type="protein sequence ID" value="EWZ49423.1"/>
    <property type="molecule type" value="Genomic_DNA"/>
</dbReference>
<dbReference type="Proteomes" id="UP000030766">
    <property type="component" value="Unassembled WGS sequence"/>
</dbReference>
<dbReference type="HOGENOM" id="CLU_131622_0_0_1"/>
<reference evidence="1" key="2">
    <citation type="submission" date="2012-06" db="EMBL/GenBank/DDBJ databases">
        <title>Annotation of the Genome Sequence of Fusarium oxysporum Fo47.</title>
        <authorList>
            <consortium name="The Broad Institute Genomics Platform"/>
            <person name="Ma L.-J."/>
            <person name="Corby-Kistler H."/>
            <person name="Broz K."/>
            <person name="Gale L.R."/>
            <person name="Jonkers W."/>
            <person name="O'Donnell K."/>
            <person name="Ploetz R."/>
            <person name="Steinberg C."/>
            <person name="Schwartz D.C."/>
            <person name="VanEtten H."/>
            <person name="Zhou S."/>
            <person name="Young S.K."/>
            <person name="Zeng Q."/>
            <person name="Gargeya S."/>
            <person name="Fitzgerald M."/>
            <person name="Abouelleil A."/>
            <person name="Alvarado L."/>
            <person name="Chapman S.B."/>
            <person name="Gainer-Dewar J."/>
            <person name="Goldberg J."/>
            <person name="Griggs A."/>
            <person name="Gujja S."/>
            <person name="Hansen M."/>
            <person name="Howarth C."/>
            <person name="Imamovic A."/>
            <person name="Ireland A."/>
            <person name="Larimer J."/>
            <person name="McCowan C."/>
            <person name="Murphy C."/>
            <person name="Pearson M."/>
            <person name="Poon T.W."/>
            <person name="Priest M."/>
            <person name="Roberts A."/>
            <person name="Saif S."/>
            <person name="Shea T."/>
            <person name="Sykes S."/>
            <person name="Wortman J."/>
            <person name="Nusbaum C."/>
            <person name="Birren B."/>
        </authorList>
    </citation>
    <scope>NUCLEOTIDE SEQUENCE</scope>
    <source>
        <strain evidence="1">Fo47</strain>
    </source>
</reference>
<proteinExistence type="predicted"/>
<accession>W9L8B0</accession>
<sequence>MSVIRNTNQSLRPRLPPEIILLIAEDDSLEWEDLRRLRHACSVLFDELGCSSMLRNPKVTLEIDLDEGAWSQVPQHYRLLLMAMVEFSITGLQLEKDLEDQREGLTNKEERYLLRHGCMPVRSLKVVHYRQTEILSNSEDEITGMNRHRPTDHSYGWTASIVENGTPRRTIWEG</sequence>